<dbReference type="InterPro" id="IPR007554">
    <property type="entry name" value="Glycerophosphate_synth"/>
</dbReference>
<accession>A0A7X9XIK0</accession>
<dbReference type="RefSeq" id="WP_168947764.1">
    <property type="nucleotide sequence ID" value="NZ_JABAGL010000013.1"/>
</dbReference>
<evidence type="ECO:0000313" key="2">
    <source>
        <dbReference type="Proteomes" id="UP000520291"/>
    </source>
</evidence>
<dbReference type="Pfam" id="PF04464">
    <property type="entry name" value="Glyphos_transf"/>
    <property type="match status" value="1"/>
</dbReference>
<dbReference type="GO" id="GO:0047355">
    <property type="term" value="F:CDP-glycerol glycerophosphotransferase activity"/>
    <property type="evidence" value="ECO:0007669"/>
    <property type="project" value="InterPro"/>
</dbReference>
<comment type="caution">
    <text evidence="1">The sequence shown here is derived from an EMBL/GenBank/DDBJ whole genome shotgun (WGS) entry which is preliminary data.</text>
</comment>
<dbReference type="GO" id="GO:0016020">
    <property type="term" value="C:membrane"/>
    <property type="evidence" value="ECO:0007669"/>
    <property type="project" value="InterPro"/>
</dbReference>
<protein>
    <recommendedName>
        <fullName evidence="3">CDP-glycerol:poly(Glycerophosphate) glycerophosphotransferase</fullName>
    </recommendedName>
</protein>
<dbReference type="EMBL" id="JABAGL010000013">
    <property type="protein sequence ID" value="NME86539.1"/>
    <property type="molecule type" value="Genomic_DNA"/>
</dbReference>
<dbReference type="InterPro" id="IPR043148">
    <property type="entry name" value="TagF_C"/>
</dbReference>
<dbReference type="SUPFAM" id="SSF53756">
    <property type="entry name" value="UDP-Glycosyltransferase/glycogen phosphorylase"/>
    <property type="match status" value="1"/>
</dbReference>
<evidence type="ECO:0008006" key="3">
    <source>
        <dbReference type="Google" id="ProtNLM"/>
    </source>
</evidence>
<dbReference type="Proteomes" id="UP000520291">
    <property type="component" value="Unassembled WGS sequence"/>
</dbReference>
<proteinExistence type="predicted"/>
<gene>
    <name evidence="1" type="ORF">HF841_11005</name>
</gene>
<name>A0A7X9XIK0_9BACE</name>
<organism evidence="1 2">
    <name type="scientific">Bacteroides eggerthii</name>
    <dbReference type="NCBI Taxonomy" id="28111"/>
    <lineage>
        <taxon>Bacteria</taxon>
        <taxon>Pseudomonadati</taxon>
        <taxon>Bacteroidota</taxon>
        <taxon>Bacteroidia</taxon>
        <taxon>Bacteroidales</taxon>
        <taxon>Bacteroidaceae</taxon>
        <taxon>Bacteroides</taxon>
    </lineage>
</organism>
<sequence length="427" mass="50950">MFYNSLFSFLKIIKRYTYYRLRVIISRPHYSSIEKQIRLKSRNGPLRVCFLVTVISKWKDEELYKLLAKSSRFVPIIIGTPYALERYDSTRSEEQRKVREYCLSRSYNYYDSYDEKTRCYRKLDTFSPDIVFLCEPYEGNLEESYRICRKKINYLPCHTPYAYWIEKVIRPATGEYHAISWRQYYCSEANRLNIKKYSYIGDKNVRIVGYQTFDKLSNTLIETSPWKEDKRKKIIIAPHYSIVSPNRPGSNQGGFLFYADYLLELVNRYRDKVLFAFKPHPQLYVTLIDIWGKEKTDSYYNFWKIQENTIIADGDYIDLFKTSDAMVHDSGSFVVEYLFTKKPTMFIAYKEKAVKEDYSDFGISCVDMHYKAYQNSDIEEFIKNVVINEKDFRKEERSQFVDKNFGLVNEKPAAENIYNDIISSCIR</sequence>
<dbReference type="AlphaFoldDB" id="A0A7X9XIK0"/>
<evidence type="ECO:0000313" key="1">
    <source>
        <dbReference type="EMBL" id="NME86539.1"/>
    </source>
</evidence>
<dbReference type="Gene3D" id="3.40.50.12580">
    <property type="match status" value="1"/>
</dbReference>
<reference evidence="1 2" key="1">
    <citation type="submission" date="2020-04" db="EMBL/GenBank/DDBJ databases">
        <authorList>
            <person name="Hitch T.C.A."/>
            <person name="Wylensek D."/>
            <person name="Clavel T."/>
        </authorList>
    </citation>
    <scope>NUCLEOTIDE SEQUENCE [LARGE SCALE GENOMIC DNA]</scope>
    <source>
        <strain evidence="1 2">WCA3-601-WT-5E</strain>
    </source>
</reference>